<dbReference type="Proteomes" id="UP000324479">
    <property type="component" value="Unassembled WGS sequence"/>
</dbReference>
<feature type="compositionally biased region" description="Basic and acidic residues" evidence="1">
    <location>
        <begin position="534"/>
        <end position="543"/>
    </location>
</feature>
<dbReference type="SUPFAM" id="SSF50998">
    <property type="entry name" value="Quinoprotein alcohol dehydrogenase-like"/>
    <property type="match status" value="2"/>
</dbReference>
<dbReference type="InterPro" id="IPR015943">
    <property type="entry name" value="WD40/YVTN_repeat-like_dom_sf"/>
</dbReference>
<accession>A0A5M6DCM2</accession>
<organism evidence="3 4">
    <name type="scientific">Roseiconus nitratireducens</name>
    <dbReference type="NCBI Taxonomy" id="2605748"/>
    <lineage>
        <taxon>Bacteria</taxon>
        <taxon>Pseudomonadati</taxon>
        <taxon>Planctomycetota</taxon>
        <taxon>Planctomycetia</taxon>
        <taxon>Pirellulales</taxon>
        <taxon>Pirellulaceae</taxon>
        <taxon>Roseiconus</taxon>
    </lineage>
</organism>
<gene>
    <name evidence="3" type="ORF">FYK55_06535</name>
</gene>
<protein>
    <submittedName>
        <fullName evidence="3">PQQ-binding-like beta-propeller repeat protein</fullName>
    </submittedName>
</protein>
<dbReference type="Gene3D" id="2.130.10.10">
    <property type="entry name" value="YVTN repeat-like/Quinoprotein amine dehydrogenase"/>
    <property type="match status" value="2"/>
</dbReference>
<feature type="domain" description="Pyrrolo-quinoline quinone repeat" evidence="2">
    <location>
        <begin position="366"/>
        <end position="487"/>
    </location>
</feature>
<feature type="compositionally biased region" description="Gly residues" evidence="1">
    <location>
        <begin position="558"/>
        <end position="567"/>
    </location>
</feature>
<name>A0A5M6DCM2_9BACT</name>
<evidence type="ECO:0000313" key="3">
    <source>
        <dbReference type="EMBL" id="KAA5545308.1"/>
    </source>
</evidence>
<sequence>MVRARIFSGNSGTTAIARPSGRAIPWLSLVVRYGLSKLQNRAMTHSGPFLPTRRFFTADSVCPDRSSSYPSEGMIRSHQATAILLAVFGLVSAPNRCSHAGELMSPQTAARLGLEEAWRRQMPVPAGSDSMVDQQIVAFPDMTREFVEVVGPAKEGEPPEVYYRVSTDQAGPDGQPIGKEEAERLARREVRFLKRRVGETTIRTEPIPEIRLYTASDNGTIECRDAETGVPIWITQVGNARLRYGKLGINQKFVTVTNGGNLIKIDADTGEPITTVRTMSTPMYGAIHAGDFSLVPTIRNGVEGYPLEDITVDPFMEIVAGLALAPPTKSPSSTKVAWATDRGFVYVMELSGEPSVLFRLNTDGIVSGRIAAAPGDRFFFGSESGQVYGIRATRTGEVLWNQPFGEPFYEAPYLVGGKVLLPSAYGNLFALDEKTGLRTWDRPVPNVKKILGGFDGRVYVSLLSGQFAAIDLDTGKILDLDSTLRPQRLLVNRVSDRLYFVNSVGTVQCLRPVGKILPTVRESTDPGAEEPEPETEKKPKEETETPGNDPFNSNDPFGAGGNDPFGGGDEKMDDPFAVPGGDNSDPFSGDPFGN</sequence>
<dbReference type="InterPro" id="IPR011047">
    <property type="entry name" value="Quinoprotein_ADH-like_sf"/>
</dbReference>
<reference evidence="3 4" key="1">
    <citation type="submission" date="2019-08" db="EMBL/GenBank/DDBJ databases">
        <authorList>
            <person name="Dhanesh K."/>
            <person name="Kumar G."/>
            <person name="Sasikala C."/>
            <person name="Venkata Ramana C."/>
        </authorList>
    </citation>
    <scope>NUCLEOTIDE SEQUENCE [LARGE SCALE GENOMIC DNA]</scope>
    <source>
        <strain evidence="3 4">JC645</strain>
    </source>
</reference>
<dbReference type="PANTHER" id="PTHR34512:SF30">
    <property type="entry name" value="OUTER MEMBRANE PROTEIN ASSEMBLY FACTOR BAMB"/>
    <property type="match status" value="1"/>
</dbReference>
<feature type="region of interest" description="Disordered" evidence="1">
    <location>
        <begin position="518"/>
        <end position="594"/>
    </location>
</feature>
<evidence type="ECO:0000259" key="2">
    <source>
        <dbReference type="Pfam" id="PF13360"/>
    </source>
</evidence>
<evidence type="ECO:0000256" key="1">
    <source>
        <dbReference type="SAM" id="MobiDB-lite"/>
    </source>
</evidence>
<comment type="caution">
    <text evidence="3">The sequence shown here is derived from an EMBL/GenBank/DDBJ whole genome shotgun (WGS) entry which is preliminary data.</text>
</comment>
<dbReference type="Pfam" id="PF13360">
    <property type="entry name" value="PQQ_2"/>
    <property type="match status" value="1"/>
</dbReference>
<dbReference type="AlphaFoldDB" id="A0A5M6DCM2"/>
<dbReference type="InterPro" id="IPR018391">
    <property type="entry name" value="PQQ_b-propeller_rpt"/>
</dbReference>
<proteinExistence type="predicted"/>
<dbReference type="PANTHER" id="PTHR34512">
    <property type="entry name" value="CELL SURFACE PROTEIN"/>
    <property type="match status" value="1"/>
</dbReference>
<dbReference type="SMART" id="SM00564">
    <property type="entry name" value="PQQ"/>
    <property type="match status" value="2"/>
</dbReference>
<dbReference type="EMBL" id="VWOX01000003">
    <property type="protein sequence ID" value="KAA5545308.1"/>
    <property type="molecule type" value="Genomic_DNA"/>
</dbReference>
<dbReference type="InterPro" id="IPR002372">
    <property type="entry name" value="PQQ_rpt_dom"/>
</dbReference>
<evidence type="ECO:0000313" key="4">
    <source>
        <dbReference type="Proteomes" id="UP000324479"/>
    </source>
</evidence>
<keyword evidence="4" id="KW-1185">Reference proteome</keyword>